<feature type="transmembrane region" description="Helical" evidence="1">
    <location>
        <begin position="177"/>
        <end position="198"/>
    </location>
</feature>
<dbReference type="AlphaFoldDB" id="W2V0F6"/>
<gene>
    <name evidence="2" type="ORF">P857_38</name>
</gene>
<evidence type="ECO:0000256" key="1">
    <source>
        <dbReference type="SAM" id="Phobius"/>
    </source>
</evidence>
<evidence type="ECO:0000313" key="3">
    <source>
        <dbReference type="Proteomes" id="UP000018951"/>
    </source>
</evidence>
<accession>W2V0F6</accession>
<proteinExistence type="predicted"/>
<keyword evidence="1" id="KW-0472">Membrane</keyword>
<feature type="transmembrane region" description="Helical" evidence="1">
    <location>
        <begin position="86"/>
        <end position="105"/>
    </location>
</feature>
<feature type="transmembrane region" description="Helical" evidence="1">
    <location>
        <begin position="112"/>
        <end position="133"/>
    </location>
</feature>
<keyword evidence="1" id="KW-0812">Transmembrane</keyword>
<reference evidence="2 3" key="1">
    <citation type="journal article" date="2013" name="PLoS ONE">
        <title>Bacterial endosymbiosis in a chordate host: long-term co-evolution and conservation of secondary metabolism.</title>
        <authorList>
            <person name="Kwan J.C."/>
            <person name="Schmidt E.W."/>
        </authorList>
    </citation>
    <scope>NUCLEOTIDE SEQUENCE [LARGE SCALE GENOMIC DNA]</scope>
    <source>
        <strain evidence="3">L6</strain>
    </source>
</reference>
<dbReference type="EMBL" id="AXCJ01000002">
    <property type="protein sequence ID" value="ETO91590.1"/>
    <property type="molecule type" value="Genomic_DNA"/>
</dbReference>
<name>W2V0F6_9RICK</name>
<dbReference type="Proteomes" id="UP000018951">
    <property type="component" value="Unassembled WGS sequence"/>
</dbReference>
<comment type="caution">
    <text evidence="2">The sequence shown here is derived from an EMBL/GenBank/DDBJ whole genome shotgun (WGS) entry which is preliminary data.</text>
</comment>
<feature type="transmembrane region" description="Helical" evidence="1">
    <location>
        <begin position="299"/>
        <end position="320"/>
    </location>
</feature>
<feature type="transmembrane region" description="Helical" evidence="1">
    <location>
        <begin position="244"/>
        <end position="267"/>
    </location>
</feature>
<keyword evidence="1" id="KW-1133">Transmembrane helix</keyword>
<feature type="transmembrane region" description="Helical" evidence="1">
    <location>
        <begin position="273"/>
        <end position="292"/>
    </location>
</feature>
<organism evidence="2 3">
    <name type="scientific">Candidatus Xenolissoclinum pacificiensis L6</name>
    <dbReference type="NCBI Taxonomy" id="1401685"/>
    <lineage>
        <taxon>Bacteria</taxon>
        <taxon>Pseudomonadati</taxon>
        <taxon>Pseudomonadota</taxon>
        <taxon>Alphaproteobacteria</taxon>
        <taxon>Rickettsiales</taxon>
        <taxon>Anaplasmataceae</taxon>
        <taxon>Candidatus Xenolissoclinum</taxon>
    </lineage>
</organism>
<sequence>MMQHLVMLIVIHIANILQNIFNLNILYMEDHLVFMVLMYCFIGKYNKNLVEHGYYVIISFILIVIASFSIGSVTQLPNNKLFSENLIFLIGYGVYTYYFAITSLLGLKHCNVIVCCISFQYILAIINMLWSFSTIDITTIRSIDVLYYASLYGSVIINSSTILLIQNFVFTRGEKTSIVFTGCTILNIILFICMTLMLCVYSAYSEEIYKLYRIGEKVGHILGMISTISLSCCAKRYKRRLSHIVMLVLASIFGGSIISILYLLIALDEDRCFLQNTLITVSALSSIVYMYYRDISLGGISVFFLFILVINCILRCFSRFPNSE</sequence>
<protein>
    <submittedName>
        <fullName evidence="2">Uncharacterized protein</fullName>
    </submittedName>
</protein>
<keyword evidence="3" id="KW-1185">Reference proteome</keyword>
<dbReference type="STRING" id="1401685.P857_38"/>
<feature type="transmembrane region" description="Helical" evidence="1">
    <location>
        <begin position="145"/>
        <end position="165"/>
    </location>
</feature>
<evidence type="ECO:0000313" key="2">
    <source>
        <dbReference type="EMBL" id="ETO91590.1"/>
    </source>
</evidence>
<feature type="transmembrane region" description="Helical" evidence="1">
    <location>
        <begin position="54"/>
        <end position="74"/>
    </location>
</feature>